<dbReference type="PANTHER" id="PTHR46910">
    <property type="entry name" value="TRANSCRIPTION FACTOR PDR1"/>
    <property type="match status" value="1"/>
</dbReference>
<evidence type="ECO:0000256" key="2">
    <source>
        <dbReference type="ARBA" id="ARBA00022723"/>
    </source>
</evidence>
<evidence type="ECO:0000256" key="6">
    <source>
        <dbReference type="ARBA" id="ARBA00023242"/>
    </source>
</evidence>
<dbReference type="GO" id="GO:0000981">
    <property type="term" value="F:DNA-binding transcription factor activity, RNA polymerase II-specific"/>
    <property type="evidence" value="ECO:0007669"/>
    <property type="project" value="InterPro"/>
</dbReference>
<dbReference type="AlphaFoldDB" id="A0A0D2K4W7"/>
<dbReference type="PANTHER" id="PTHR46910:SF3">
    <property type="entry name" value="HALOTOLERANCE PROTEIN 9-RELATED"/>
    <property type="match status" value="1"/>
</dbReference>
<dbReference type="GO" id="GO:0005634">
    <property type="term" value="C:nucleus"/>
    <property type="evidence" value="ECO:0007669"/>
    <property type="project" value="UniProtKB-SubCell"/>
</dbReference>
<evidence type="ECO:0000256" key="7">
    <source>
        <dbReference type="SAM" id="MobiDB-lite"/>
    </source>
</evidence>
<dbReference type="STRING" id="1442371.A0A0D2K4W7"/>
<keyword evidence="4" id="KW-0238">DNA-binding</keyword>
<dbReference type="InterPro" id="IPR050987">
    <property type="entry name" value="AtrR-like"/>
</dbReference>
<accession>A0A0D2K4W7</accession>
<dbReference type="OrthoDB" id="4138892at2759"/>
<dbReference type="GO" id="GO:0003677">
    <property type="term" value="F:DNA binding"/>
    <property type="evidence" value="ECO:0007669"/>
    <property type="project" value="UniProtKB-KW"/>
</dbReference>
<dbReference type="Proteomes" id="UP000053411">
    <property type="component" value="Unassembled WGS sequence"/>
</dbReference>
<dbReference type="CDD" id="cd14686">
    <property type="entry name" value="bZIP"/>
    <property type="match status" value="1"/>
</dbReference>
<sequence length="701" mass="77273">MSGMYATQLFPDAYSALSQQSSPSEGGPTATTGSKRKYTSSACEYCRFKRKRVSLFSPILDDGACDGKLSCRTCVDANKQCVYRFNDKRKASVRQEEIQILESQNEELRSLLDVLKYGNDEESLAALQALRSPEGTASRQSSTNLLLDVYGVSLPTLPSLSLKDLELLQADQGSRQSGTSSQASSWPTLKFFDYPTVFSPSQLPPEVDIRKGAELFFQVTAGLFHIMTMDEFDELCDQAFRAQSRPDTLVVAQICAASAIGAHFNIDDTTGELKDALFNSAIRHMPEMVELRNLQTMKYLACLCAYGMVDKRKSTARLIQLSLQIARWNLALPQHELTGGAHEWRRLYQTMIFFECWLSTSLGYIPDLGGEIEFPQPTSAGTDGLPDDSVTQIKAKEIGVLKAQVCRAASGLESPTEQIIEDHMIALESWYRKLPLNMTLTVLLNGEANPLTAAQQGALLLSHAMYLGAVMMLHQRVLVAVSDGILGHAAEIDIGSTPVQEHLAHSIEAARAIVRIFILLRFGTATTNMHVRCWICVFETYTACTILLYNIALRTIQHAAERAEMQLDLERVNTCLGMLEASGLVDKVSQKMWAALAAVHHAVVVSTSHQVYPISPPEVEPKSHSHRQLNGTTGSGFFEQNNLSTPPLRPRSRGCLSAIQAFKRATDMLRDPFGHGLEAGFRLLPRDNGADAVDWWSAAAS</sequence>
<dbReference type="CDD" id="cd00067">
    <property type="entry name" value="GAL4"/>
    <property type="match status" value="1"/>
</dbReference>
<keyword evidence="2" id="KW-0479">Metal-binding</keyword>
<evidence type="ECO:0000256" key="1">
    <source>
        <dbReference type="ARBA" id="ARBA00004123"/>
    </source>
</evidence>
<organism evidence="8 9">
    <name type="scientific">Fonsecaea multimorphosa CBS 102226</name>
    <dbReference type="NCBI Taxonomy" id="1442371"/>
    <lineage>
        <taxon>Eukaryota</taxon>
        <taxon>Fungi</taxon>
        <taxon>Dikarya</taxon>
        <taxon>Ascomycota</taxon>
        <taxon>Pezizomycotina</taxon>
        <taxon>Eurotiomycetes</taxon>
        <taxon>Chaetothyriomycetidae</taxon>
        <taxon>Chaetothyriales</taxon>
        <taxon>Herpotrichiellaceae</taxon>
        <taxon>Fonsecaea</taxon>
    </lineage>
</organism>
<evidence type="ECO:0008006" key="10">
    <source>
        <dbReference type="Google" id="ProtNLM"/>
    </source>
</evidence>
<dbReference type="InterPro" id="IPR036864">
    <property type="entry name" value="Zn2-C6_fun-type_DNA-bd_sf"/>
</dbReference>
<reference evidence="8 9" key="1">
    <citation type="submission" date="2015-01" db="EMBL/GenBank/DDBJ databases">
        <title>The Genome Sequence of Fonsecaea multimorphosa CBS 102226.</title>
        <authorList>
            <consortium name="The Broad Institute Genomics Platform"/>
            <person name="Cuomo C."/>
            <person name="de Hoog S."/>
            <person name="Gorbushina A."/>
            <person name="Stielow B."/>
            <person name="Teixiera M."/>
            <person name="Abouelleil A."/>
            <person name="Chapman S.B."/>
            <person name="Priest M."/>
            <person name="Young S.K."/>
            <person name="Wortman J."/>
            <person name="Nusbaum C."/>
            <person name="Birren B."/>
        </authorList>
    </citation>
    <scope>NUCLEOTIDE SEQUENCE [LARGE SCALE GENOMIC DNA]</scope>
    <source>
        <strain evidence="8 9">CBS 102226</strain>
    </source>
</reference>
<evidence type="ECO:0000313" key="9">
    <source>
        <dbReference type="Proteomes" id="UP000053411"/>
    </source>
</evidence>
<dbReference type="GeneID" id="27712045"/>
<dbReference type="InterPro" id="IPR001138">
    <property type="entry name" value="Zn2Cys6_DnaBD"/>
</dbReference>
<keyword evidence="6" id="KW-0539">Nucleus</keyword>
<evidence type="ECO:0000313" key="8">
    <source>
        <dbReference type="EMBL" id="KIX98219.1"/>
    </source>
</evidence>
<protein>
    <recommendedName>
        <fullName evidence="10">Zn(2)-C6 fungal-type domain-containing protein</fullName>
    </recommendedName>
</protein>
<comment type="subcellular location">
    <subcellularLocation>
        <location evidence="1">Nucleus</location>
    </subcellularLocation>
</comment>
<dbReference type="GO" id="GO:0008270">
    <property type="term" value="F:zinc ion binding"/>
    <property type="evidence" value="ECO:0007669"/>
    <property type="project" value="InterPro"/>
</dbReference>
<dbReference type="Gene3D" id="4.10.240.10">
    <property type="entry name" value="Zn(2)-C6 fungal-type DNA-binding domain"/>
    <property type="match status" value="1"/>
</dbReference>
<dbReference type="EMBL" id="KN848072">
    <property type="protein sequence ID" value="KIX98219.1"/>
    <property type="molecule type" value="Genomic_DNA"/>
</dbReference>
<dbReference type="CDD" id="cd12148">
    <property type="entry name" value="fungal_TF_MHR"/>
    <property type="match status" value="1"/>
</dbReference>
<feature type="region of interest" description="Disordered" evidence="7">
    <location>
        <begin position="619"/>
        <end position="650"/>
    </location>
</feature>
<name>A0A0D2K4W7_9EURO</name>
<keyword evidence="9" id="KW-1185">Reference proteome</keyword>
<evidence type="ECO:0000256" key="4">
    <source>
        <dbReference type="ARBA" id="ARBA00023125"/>
    </source>
</evidence>
<proteinExistence type="predicted"/>
<evidence type="ECO:0000256" key="3">
    <source>
        <dbReference type="ARBA" id="ARBA00023015"/>
    </source>
</evidence>
<gene>
    <name evidence="8" type="ORF">Z520_06299</name>
</gene>
<dbReference type="VEuPathDB" id="FungiDB:Z520_06299"/>
<evidence type="ECO:0000256" key="5">
    <source>
        <dbReference type="ARBA" id="ARBA00023163"/>
    </source>
</evidence>
<keyword evidence="3" id="KW-0805">Transcription regulation</keyword>
<keyword evidence="5" id="KW-0804">Transcription</keyword>
<dbReference type="RefSeq" id="XP_016632342.1">
    <property type="nucleotide sequence ID" value="XM_016776800.1"/>
</dbReference>